<comment type="subcellular location">
    <subcellularLocation>
        <location evidence="1">Secreted</location>
    </subcellularLocation>
</comment>
<keyword evidence="9" id="KW-1185">Reference proteome</keyword>
<evidence type="ECO:0000256" key="5">
    <source>
        <dbReference type="ARBA" id="ARBA00022734"/>
    </source>
</evidence>
<reference evidence="8 9" key="1">
    <citation type="journal article" date="2018" name="Mol. Genet. Genomics">
        <title>The red deer Cervus elaphus genome CerEla1.0: sequencing, annotating, genes, and chromosomes.</title>
        <authorList>
            <person name="Bana N.A."/>
            <person name="Nyiri A."/>
            <person name="Nagy J."/>
            <person name="Frank K."/>
            <person name="Nagy T."/>
            <person name="Steger V."/>
            <person name="Schiller M."/>
            <person name="Lakatos P."/>
            <person name="Sugar L."/>
            <person name="Horn P."/>
            <person name="Barta E."/>
            <person name="Orosz L."/>
        </authorList>
    </citation>
    <scope>NUCLEOTIDE SEQUENCE [LARGE SCALE GENOMIC DNA]</scope>
    <source>
        <strain evidence="8">Hungarian</strain>
    </source>
</reference>
<evidence type="ECO:0000256" key="6">
    <source>
        <dbReference type="ARBA" id="ARBA00023157"/>
    </source>
</evidence>
<dbReference type="Pfam" id="PF15711">
    <property type="entry name" value="ILEI"/>
    <property type="match status" value="1"/>
</dbReference>
<dbReference type="EMBL" id="MKHE01000019">
    <property type="protein sequence ID" value="OWK05871.1"/>
    <property type="molecule type" value="Genomic_DNA"/>
</dbReference>
<dbReference type="AlphaFoldDB" id="A0A212CIQ4"/>
<evidence type="ECO:0000259" key="7">
    <source>
        <dbReference type="Pfam" id="PF15711"/>
    </source>
</evidence>
<gene>
    <name evidence="8" type="ORF">Celaphus_00012898</name>
</gene>
<dbReference type="Proteomes" id="UP000242450">
    <property type="component" value="Chromosome 19"/>
</dbReference>
<name>A0A212CIQ4_CEREH</name>
<keyword evidence="4" id="KW-0732">Signal</keyword>
<protein>
    <recommendedName>
        <fullName evidence="7">ILEI/PANDER domain-containing protein</fullName>
    </recommendedName>
</protein>
<dbReference type="PANTHER" id="PTHR14592">
    <property type="entry name" value="UNCHARACTERIZED FAM3"/>
    <property type="match status" value="1"/>
</dbReference>
<feature type="domain" description="ILEI/PANDER" evidence="7">
    <location>
        <begin position="228"/>
        <end position="286"/>
    </location>
</feature>
<evidence type="ECO:0000256" key="1">
    <source>
        <dbReference type="ARBA" id="ARBA00004613"/>
    </source>
</evidence>
<dbReference type="OrthoDB" id="440755at2759"/>
<comment type="similarity">
    <text evidence="2">Belongs to the FAM3 family.</text>
</comment>
<dbReference type="InterPro" id="IPR039220">
    <property type="entry name" value="FAM3"/>
</dbReference>
<evidence type="ECO:0000256" key="4">
    <source>
        <dbReference type="ARBA" id="ARBA00022729"/>
    </source>
</evidence>
<keyword evidence="3" id="KW-0964">Secreted</keyword>
<evidence type="ECO:0000256" key="2">
    <source>
        <dbReference type="ARBA" id="ARBA00010905"/>
    </source>
</evidence>
<dbReference type="GO" id="GO:0030246">
    <property type="term" value="F:carbohydrate binding"/>
    <property type="evidence" value="ECO:0007669"/>
    <property type="project" value="UniProtKB-KW"/>
</dbReference>
<organism evidence="8 9">
    <name type="scientific">Cervus elaphus hippelaphus</name>
    <name type="common">European red deer</name>
    <dbReference type="NCBI Taxonomy" id="46360"/>
    <lineage>
        <taxon>Eukaryota</taxon>
        <taxon>Metazoa</taxon>
        <taxon>Chordata</taxon>
        <taxon>Craniata</taxon>
        <taxon>Vertebrata</taxon>
        <taxon>Euteleostomi</taxon>
        <taxon>Mammalia</taxon>
        <taxon>Eutheria</taxon>
        <taxon>Laurasiatheria</taxon>
        <taxon>Artiodactyla</taxon>
        <taxon>Ruminantia</taxon>
        <taxon>Pecora</taxon>
        <taxon>Cervidae</taxon>
        <taxon>Cervinae</taxon>
        <taxon>Cervus</taxon>
    </lineage>
</organism>
<keyword evidence="6" id="KW-1015">Disulfide bond</keyword>
<evidence type="ECO:0000313" key="8">
    <source>
        <dbReference type="EMBL" id="OWK05871.1"/>
    </source>
</evidence>
<keyword evidence="5" id="KW-0430">Lectin</keyword>
<sequence>MEGLDSSYTCLLIHFCWKVDREAGMEPPIHTEYLRSGGAMILTFSVLGARAVISFCTLSAMPGYMVVPPDSTGGAGGHGGHLLLKVQGKVSELLLDVMDDFLLCRGGEAVAMLREDLHEESFWPMLTITPWCWGHPMMEGKTAQGASSPAKLALHMLEPVVDHERGNIIIHGELVAVSTCGEGDVTGKVIATQYFDMYEGEHRVESRTTSRVTASADGEGPKSMYIDPADNSGPMTNFIQSAPSKSLLFMVTHDDGSSRLKEDAKKAIEALGSKEIRNMRFRSSWINHSDDAKNRYSGWPAEIQVEGCIPKGPS</sequence>
<evidence type="ECO:0000256" key="3">
    <source>
        <dbReference type="ARBA" id="ARBA00022525"/>
    </source>
</evidence>
<proteinExistence type="inferred from homology"/>
<evidence type="ECO:0000313" key="9">
    <source>
        <dbReference type="Proteomes" id="UP000242450"/>
    </source>
</evidence>
<dbReference type="GO" id="GO:0005576">
    <property type="term" value="C:extracellular region"/>
    <property type="evidence" value="ECO:0007669"/>
    <property type="project" value="UniProtKB-SubCell"/>
</dbReference>
<dbReference type="InterPro" id="IPR039477">
    <property type="entry name" value="ILEI/PANDER_dom"/>
</dbReference>
<comment type="caution">
    <text evidence="8">The sequence shown here is derived from an EMBL/GenBank/DDBJ whole genome shotgun (WGS) entry which is preliminary data.</text>
</comment>
<accession>A0A212CIQ4</accession>